<sequence>MQTPRSTVGRVDKAPKEVNVIVSGGGPWGPGTPWPPIPINSSWLIADALPRVIFRNGERPNIRIVLYPEPVPSSWHAIRQALPQFWSGDKHFFHLHHDPDTPSHFPVTAVLHMGMLDKPNEAFRLEQNAFKLGYELPDVDGKRPDEDDLTGGGTWTDIPDQLSTELDIGSIITKVKSTYKDAAIRISYDPARFLCAYEYYTSLAAVYKRSEKRRVLFMHTPIEHESENIQYGVQIVTKVIESMVEELESSETASEHQA</sequence>
<dbReference type="PANTHER" id="PTHR23402:SF1">
    <property type="entry name" value="PYROGLUTAMYL-PEPTIDASE I"/>
    <property type="match status" value="1"/>
</dbReference>
<proteinExistence type="inferred from homology"/>
<dbReference type="GO" id="GO:0006508">
    <property type="term" value="P:proteolysis"/>
    <property type="evidence" value="ECO:0007669"/>
    <property type="project" value="UniProtKB-KW"/>
</dbReference>
<dbReference type="OrthoDB" id="407146at2759"/>
<dbReference type="InterPro" id="IPR016125">
    <property type="entry name" value="Peptidase_C15-like"/>
</dbReference>
<dbReference type="InterPro" id="IPR036440">
    <property type="entry name" value="Peptidase_C15-like_sf"/>
</dbReference>
<reference evidence="5" key="1">
    <citation type="journal article" date="2020" name="Stud. Mycol.">
        <title>101 Dothideomycetes genomes: a test case for predicting lifestyles and emergence of pathogens.</title>
        <authorList>
            <person name="Haridas S."/>
            <person name="Albert R."/>
            <person name="Binder M."/>
            <person name="Bloem J."/>
            <person name="Labutti K."/>
            <person name="Salamov A."/>
            <person name="Andreopoulos B."/>
            <person name="Baker S."/>
            <person name="Barry K."/>
            <person name="Bills G."/>
            <person name="Bluhm B."/>
            <person name="Cannon C."/>
            <person name="Castanera R."/>
            <person name="Culley D."/>
            <person name="Daum C."/>
            <person name="Ezra D."/>
            <person name="Gonzalez J."/>
            <person name="Henrissat B."/>
            <person name="Kuo A."/>
            <person name="Liang C."/>
            <person name="Lipzen A."/>
            <person name="Lutzoni F."/>
            <person name="Magnuson J."/>
            <person name="Mondo S."/>
            <person name="Nolan M."/>
            <person name="Ohm R."/>
            <person name="Pangilinan J."/>
            <person name="Park H.-J."/>
            <person name="Ramirez L."/>
            <person name="Alfaro M."/>
            <person name="Sun H."/>
            <person name="Tritt A."/>
            <person name="Yoshinaga Y."/>
            <person name="Zwiers L.-H."/>
            <person name="Turgeon B."/>
            <person name="Goodwin S."/>
            <person name="Spatafora J."/>
            <person name="Crous P."/>
            <person name="Grigoriev I."/>
        </authorList>
    </citation>
    <scope>NUCLEOTIDE SEQUENCE</scope>
    <source>
        <strain evidence="5">CBS 121739</strain>
    </source>
</reference>
<dbReference type="GeneID" id="54485684"/>
<comment type="similarity">
    <text evidence="1">Belongs to the peptidase C15 family.</text>
</comment>
<evidence type="ECO:0000256" key="4">
    <source>
        <dbReference type="ARBA" id="ARBA00022807"/>
    </source>
</evidence>
<keyword evidence="6" id="KW-1185">Reference proteome</keyword>
<dbReference type="Proteomes" id="UP000799437">
    <property type="component" value="Unassembled WGS sequence"/>
</dbReference>
<dbReference type="Gene3D" id="3.40.630.20">
    <property type="entry name" value="Peptidase C15, pyroglutamyl peptidase I-like"/>
    <property type="match status" value="1"/>
</dbReference>
<keyword evidence="2" id="KW-0645">Protease</keyword>
<organism evidence="5 6">
    <name type="scientific">Pseudovirgaria hyperparasitica</name>
    <dbReference type="NCBI Taxonomy" id="470096"/>
    <lineage>
        <taxon>Eukaryota</taxon>
        <taxon>Fungi</taxon>
        <taxon>Dikarya</taxon>
        <taxon>Ascomycota</taxon>
        <taxon>Pezizomycotina</taxon>
        <taxon>Dothideomycetes</taxon>
        <taxon>Dothideomycetes incertae sedis</taxon>
        <taxon>Acrospermales</taxon>
        <taxon>Acrospermaceae</taxon>
        <taxon>Pseudovirgaria</taxon>
    </lineage>
</organism>
<dbReference type="PANTHER" id="PTHR23402">
    <property type="entry name" value="PROTEASE FAMILY C15 PYROGLUTAMYL-PEPTIDASE I-RELATED"/>
    <property type="match status" value="1"/>
</dbReference>
<gene>
    <name evidence="5" type="ORF">EJ05DRAFT_479240</name>
</gene>
<dbReference type="GO" id="GO:0008234">
    <property type="term" value="F:cysteine-type peptidase activity"/>
    <property type="evidence" value="ECO:0007669"/>
    <property type="project" value="UniProtKB-KW"/>
</dbReference>
<dbReference type="EMBL" id="ML996579">
    <property type="protein sequence ID" value="KAF2754824.1"/>
    <property type="molecule type" value="Genomic_DNA"/>
</dbReference>
<evidence type="ECO:0000256" key="2">
    <source>
        <dbReference type="ARBA" id="ARBA00022670"/>
    </source>
</evidence>
<evidence type="ECO:0000256" key="1">
    <source>
        <dbReference type="ARBA" id="ARBA00006641"/>
    </source>
</evidence>
<dbReference type="SUPFAM" id="SSF53182">
    <property type="entry name" value="Pyrrolidone carboxyl peptidase (pyroglutamate aminopeptidase)"/>
    <property type="match status" value="1"/>
</dbReference>
<dbReference type="RefSeq" id="XP_033597275.1">
    <property type="nucleotide sequence ID" value="XM_033744630.1"/>
</dbReference>
<name>A0A6A6VYL6_9PEZI</name>
<evidence type="ECO:0000313" key="6">
    <source>
        <dbReference type="Proteomes" id="UP000799437"/>
    </source>
</evidence>
<evidence type="ECO:0000256" key="3">
    <source>
        <dbReference type="ARBA" id="ARBA00022801"/>
    </source>
</evidence>
<protein>
    <submittedName>
        <fullName evidence="5">Peptidase C15, pyroglutamyl peptidase I-like protein</fullName>
    </submittedName>
</protein>
<keyword evidence="3" id="KW-0378">Hydrolase</keyword>
<dbReference type="AlphaFoldDB" id="A0A6A6VYL6"/>
<keyword evidence="4" id="KW-0788">Thiol protease</keyword>
<accession>A0A6A6VYL6</accession>
<evidence type="ECO:0000313" key="5">
    <source>
        <dbReference type="EMBL" id="KAF2754824.1"/>
    </source>
</evidence>